<dbReference type="InterPro" id="IPR045079">
    <property type="entry name" value="Oxoprolinase-like"/>
</dbReference>
<dbReference type="EMBL" id="CP045482">
    <property type="protein sequence ID" value="QGR22136.1"/>
    <property type="molecule type" value="Genomic_DNA"/>
</dbReference>
<evidence type="ECO:0000259" key="3">
    <source>
        <dbReference type="Pfam" id="PF19278"/>
    </source>
</evidence>
<evidence type="ECO:0000259" key="2">
    <source>
        <dbReference type="Pfam" id="PF05378"/>
    </source>
</evidence>
<evidence type="ECO:0000313" key="6">
    <source>
        <dbReference type="Proteomes" id="UP000426328"/>
    </source>
</evidence>
<organism evidence="5 6">
    <name type="scientific">Acidianus ambivalens</name>
    <name type="common">Desulfurolobus ambivalens</name>
    <dbReference type="NCBI Taxonomy" id="2283"/>
    <lineage>
        <taxon>Archaea</taxon>
        <taxon>Thermoproteota</taxon>
        <taxon>Thermoprotei</taxon>
        <taxon>Sulfolobales</taxon>
        <taxon>Sulfolobaceae</taxon>
        <taxon>Acidianus</taxon>
    </lineage>
</organism>
<feature type="domain" description="Acetophenone carboxylase-like C-terminal" evidence="3">
    <location>
        <begin position="503"/>
        <end position="673"/>
    </location>
</feature>
<protein>
    <submittedName>
        <fullName evidence="5">Hydantoinase/oxoprolinase family protein</fullName>
    </submittedName>
</protein>
<feature type="domain" description="Hydantoinase A/oxoprolinase" evidence="1">
    <location>
        <begin position="199"/>
        <end position="492"/>
    </location>
</feature>
<evidence type="ECO:0000313" key="4">
    <source>
        <dbReference type="EMBL" id="MQL54309.1"/>
    </source>
</evidence>
<dbReference type="Pfam" id="PF19278">
    <property type="entry name" value="Hydant_A_C"/>
    <property type="match status" value="1"/>
</dbReference>
<dbReference type="EMBL" id="WHYS01000001">
    <property type="protein sequence ID" value="MQL54309.1"/>
    <property type="molecule type" value="Genomic_DNA"/>
</dbReference>
<dbReference type="Pfam" id="PF05378">
    <property type="entry name" value="Hydant_A_N"/>
    <property type="match status" value="1"/>
</dbReference>
<dbReference type="AlphaFoldDB" id="A0A650CWB6"/>
<reference evidence="5 6" key="2">
    <citation type="submission" date="2019-10" db="EMBL/GenBank/DDBJ databases">
        <title>Genome Sequences from Six Type Strain Members of the Archaeal Family Sulfolobaceae: Acidianus ambivalens, Acidianus infernus, Metallosphaera prunae, Stygiolobus azoricus, Sulfolobus metallicus, and Sulfurisphaera ohwakuensis.</title>
        <authorList>
            <person name="Counts J.A."/>
            <person name="Kelly R.M."/>
        </authorList>
    </citation>
    <scope>NUCLEOTIDE SEQUENCE [LARGE SCALE GENOMIC DNA]</scope>
    <source>
        <strain evidence="5 6">LEI 10</strain>
    </source>
</reference>
<gene>
    <name evidence="5" type="ORF">D1866_09215</name>
    <name evidence="4" type="ORF">GFB69_00655</name>
</gene>
<dbReference type="PANTHER" id="PTHR11365:SF2">
    <property type="entry name" value="5-OXOPROLINASE"/>
    <property type="match status" value="1"/>
</dbReference>
<dbReference type="KEGG" id="aamb:D1866_09215"/>
<accession>A0A650CWB6</accession>
<dbReference type="Proteomes" id="UP000474054">
    <property type="component" value="Unassembled WGS sequence"/>
</dbReference>
<dbReference type="GO" id="GO:0005829">
    <property type="term" value="C:cytosol"/>
    <property type="evidence" value="ECO:0007669"/>
    <property type="project" value="TreeGrafter"/>
</dbReference>
<feature type="domain" description="Hydantoinase/oxoprolinase N-terminal" evidence="2">
    <location>
        <begin position="4"/>
        <end position="178"/>
    </location>
</feature>
<evidence type="ECO:0000313" key="7">
    <source>
        <dbReference type="Proteomes" id="UP000474054"/>
    </source>
</evidence>
<evidence type="ECO:0000313" key="5">
    <source>
        <dbReference type="EMBL" id="QGR22136.1"/>
    </source>
</evidence>
<dbReference type="Pfam" id="PF01968">
    <property type="entry name" value="Hydantoinase_A"/>
    <property type="match status" value="1"/>
</dbReference>
<sequence length="680" mass="76544">MCVRIGIDIGGAFTDVVVFDENSGDLLWTKVETTPDDPSVGVIKGVESLNLDLKNADLIIHGQTLAINTIIERKGAKVGLITTKGFRDILEIQRANRRDMYNFRYKKPEPFVPRYLRLEISERIKSNGEILRPINEEEVNAVVQKLLEMKVSSIAVSLINSYINPIHEKKVYELIKKIDGKVFVTLSSDITREWKEYERTNTAVLNAYIMPKIHEYLDKIEREFRNRGFKGNLFAMLSNGGTSTFEFAKKYPIYTLESGPVAGIVGAIKIGEIMGIKDIITFDGGSTTTKASLVFNSEPNITTEYYINRNRYSPGYPVKVPTVDIIETGNGGTSIAWIDETNNLNVGPKAAGSMPGPAAYGRGGRDPTLTDAYIICGLLNQEELLGGKIKVNRKLAEEAISKISTHYKIPIEEAAYGIIKIANYNASNVIRLISVQRGYDPRDFTLFAYGGSGPMFAPFVAKELEIRKIVIPYIPAGVFSAWGMLATDIRHDLVMSFPIRIDKEDSIKIINDKFYELENRVKSTLASEGFNDIIIVRYAEMRYYGQEHTVKVPIMGGVIRDVEIEEIKRRFNEVHKAIYSFTLDSPIEIVNFHVSGIAKLNKLPIIKINKENRQIDKAFRGIRKTYLGKYDEWPVYDKELLPLNYEVQGPAIIEDDTSTAIILNDQKGVLDEYGNLSITW</sequence>
<keyword evidence="6" id="KW-1185">Reference proteome</keyword>
<dbReference type="InterPro" id="IPR002821">
    <property type="entry name" value="Hydantoinase_A"/>
</dbReference>
<dbReference type="GO" id="GO:0017168">
    <property type="term" value="F:5-oxoprolinase (ATP-hydrolyzing) activity"/>
    <property type="evidence" value="ECO:0007669"/>
    <property type="project" value="TreeGrafter"/>
</dbReference>
<dbReference type="InterPro" id="IPR008040">
    <property type="entry name" value="Hydant_A_N"/>
</dbReference>
<dbReference type="PANTHER" id="PTHR11365">
    <property type="entry name" value="5-OXOPROLINASE RELATED"/>
    <property type="match status" value="1"/>
</dbReference>
<dbReference type="GO" id="GO:0006749">
    <property type="term" value="P:glutathione metabolic process"/>
    <property type="evidence" value="ECO:0007669"/>
    <property type="project" value="TreeGrafter"/>
</dbReference>
<dbReference type="InterPro" id="IPR049517">
    <property type="entry name" value="ACX-like_C"/>
</dbReference>
<evidence type="ECO:0000259" key="1">
    <source>
        <dbReference type="Pfam" id="PF01968"/>
    </source>
</evidence>
<proteinExistence type="predicted"/>
<name>A0A650CWB6_ACIAM</name>
<reference evidence="4 7" key="1">
    <citation type="submission" date="2019-10" db="EMBL/GenBank/DDBJ databases">
        <title>Comparative genomics of sulfur disproportionating microorganisms.</title>
        <authorList>
            <person name="Ward L.M."/>
            <person name="Bertran E."/>
            <person name="Johnston D."/>
        </authorList>
    </citation>
    <scope>NUCLEOTIDE SEQUENCE [LARGE SCALE GENOMIC DNA]</scope>
    <source>
        <strain evidence="4 7">DSM 3772</strain>
    </source>
</reference>
<dbReference type="Proteomes" id="UP000426328">
    <property type="component" value="Chromosome"/>
</dbReference>